<dbReference type="Proteomes" id="UP000290567">
    <property type="component" value="Unassembled WGS sequence"/>
</dbReference>
<dbReference type="Gene3D" id="2.30.40.10">
    <property type="entry name" value="Urease, subunit C, domain 1"/>
    <property type="match status" value="1"/>
</dbReference>
<dbReference type="InterPro" id="IPR013108">
    <property type="entry name" value="Amidohydro_3"/>
</dbReference>
<dbReference type="Gene3D" id="3.20.20.140">
    <property type="entry name" value="Metal-dependent hydrolases"/>
    <property type="match status" value="1"/>
</dbReference>
<dbReference type="Gene3D" id="3.10.310.70">
    <property type="match status" value="1"/>
</dbReference>
<dbReference type="InterPro" id="IPR032466">
    <property type="entry name" value="Metal_Hydrolase"/>
</dbReference>
<dbReference type="Pfam" id="PF07969">
    <property type="entry name" value="Amidohydro_3"/>
    <property type="match status" value="1"/>
</dbReference>
<dbReference type="AlphaFoldDB" id="A0A4P5P7M3"/>
<dbReference type="SUPFAM" id="SSF51338">
    <property type="entry name" value="Composite domain of metallo-dependent hydrolases"/>
    <property type="match status" value="1"/>
</dbReference>
<name>A0A4P5P7M3_9ENTE</name>
<feature type="domain" description="Amidohydrolase 3" evidence="1">
    <location>
        <begin position="54"/>
        <end position="561"/>
    </location>
</feature>
<dbReference type="RefSeq" id="WP_146620723.1">
    <property type="nucleotide sequence ID" value="NZ_BJCC01000001.1"/>
</dbReference>
<dbReference type="GO" id="GO:0016810">
    <property type="term" value="F:hydrolase activity, acting on carbon-nitrogen (but not peptide) bonds"/>
    <property type="evidence" value="ECO:0007669"/>
    <property type="project" value="InterPro"/>
</dbReference>
<accession>A0A4P5P7M3</accession>
<dbReference type="PANTHER" id="PTHR22642:SF2">
    <property type="entry name" value="PROTEIN LONG AFTER FAR-RED 3"/>
    <property type="match status" value="1"/>
</dbReference>
<dbReference type="CDD" id="cd01300">
    <property type="entry name" value="YtcJ_like"/>
    <property type="match status" value="1"/>
</dbReference>
<evidence type="ECO:0000313" key="3">
    <source>
        <dbReference type="Proteomes" id="UP000290567"/>
    </source>
</evidence>
<proteinExistence type="predicted"/>
<sequence length="564" mass="63391">MQMMDADLILFNGKIATVDKQFTFVEGVAVVDGWIIDTGTTGEMKQYIGDRSVVIDLQGKVMLPGVHDAHMHGVHTGLSLSSHFLDVSFPKVQSIADLQEVVREAVDKVPAGTWIMGMGWNEMLIKECAAENRTPKKWDLDPVSPDHPVVINDYGAHRMVVNSKALEICGITAETQELRSEEGLIERINETMEPSGYLNEWGAQVLVWQHVPALTEEEIEACILRMNKELNKYGITSHVDVLGIGGDQLLCGTWGEKSIAIYERLAREKRLTARVSVNLLAGVQGIQSYQTIIDGLRQTQLPDFKDKNWVKAETVKIFGDGGGWLRADNQITEDHSRSTFPGMTDEEQEDEMIKTIIEVHRQGWQLGIHAIGGRTIDTIINGYIQAFQRYPRENPRHFVIHGDDMTLENARDAGKFGIGMSVQSIAAYTIMDFMKMRFEKDRGEELFSWKEYQKYGVNVANGSDSNIFSLNWLQGVQFAVTRKTMSGNCYRPDLASTLEDAIRMYTINGAKQEHLETVRGSIEIGKVADFQVLDHDIFSINPEELAETKVLMTIVDGKIVYEKE</sequence>
<evidence type="ECO:0000259" key="1">
    <source>
        <dbReference type="Pfam" id="PF07969"/>
    </source>
</evidence>
<gene>
    <name evidence="2" type="ORF">NRIC_00950</name>
</gene>
<dbReference type="SUPFAM" id="SSF51556">
    <property type="entry name" value="Metallo-dependent hydrolases"/>
    <property type="match status" value="1"/>
</dbReference>
<keyword evidence="3" id="KW-1185">Reference proteome</keyword>
<dbReference type="EMBL" id="BJCC01000001">
    <property type="protein sequence ID" value="GCF92204.1"/>
    <property type="molecule type" value="Genomic_DNA"/>
</dbReference>
<dbReference type="PANTHER" id="PTHR22642">
    <property type="entry name" value="IMIDAZOLONEPROPIONASE"/>
    <property type="match status" value="1"/>
</dbReference>
<protein>
    <recommendedName>
        <fullName evidence="1">Amidohydrolase 3 domain-containing protein</fullName>
    </recommendedName>
</protein>
<reference evidence="3" key="1">
    <citation type="submission" date="2019-02" db="EMBL/GenBank/DDBJ databases">
        <title>Draft genome sequence of Enterococcus sp. Gos25-1.</title>
        <authorList>
            <person name="Tanaka N."/>
            <person name="Shiwa Y."/>
            <person name="Fujita N."/>
        </authorList>
    </citation>
    <scope>NUCLEOTIDE SEQUENCE [LARGE SCALE GENOMIC DNA]</scope>
    <source>
        <strain evidence="3">Gos25-1</strain>
    </source>
</reference>
<comment type="caution">
    <text evidence="2">The sequence shown here is derived from an EMBL/GenBank/DDBJ whole genome shotgun (WGS) entry which is preliminary data.</text>
</comment>
<dbReference type="InterPro" id="IPR011059">
    <property type="entry name" value="Metal-dep_hydrolase_composite"/>
</dbReference>
<organism evidence="2 3">
    <name type="scientific">Enterococcus florum</name>
    <dbReference type="NCBI Taxonomy" id="2480627"/>
    <lineage>
        <taxon>Bacteria</taxon>
        <taxon>Bacillati</taxon>
        <taxon>Bacillota</taxon>
        <taxon>Bacilli</taxon>
        <taxon>Lactobacillales</taxon>
        <taxon>Enterococcaceae</taxon>
        <taxon>Enterococcus</taxon>
    </lineage>
</organism>
<dbReference type="OrthoDB" id="9767366at2"/>
<dbReference type="InterPro" id="IPR033932">
    <property type="entry name" value="YtcJ-like"/>
</dbReference>
<evidence type="ECO:0000313" key="2">
    <source>
        <dbReference type="EMBL" id="GCF92204.1"/>
    </source>
</evidence>